<evidence type="ECO:0008006" key="3">
    <source>
        <dbReference type="Google" id="ProtNLM"/>
    </source>
</evidence>
<dbReference type="RefSeq" id="WP_213638882.1">
    <property type="nucleotide sequence ID" value="NZ_JADPMV010000001.1"/>
</dbReference>
<protein>
    <recommendedName>
        <fullName evidence="3">Lipoprotein</fullName>
    </recommendedName>
</protein>
<keyword evidence="2" id="KW-1185">Reference proteome</keyword>
<gene>
    <name evidence="1" type="ORF">I0D00_06220</name>
</gene>
<name>A0ABS5PYG2_9PSED</name>
<dbReference type="Pfam" id="PF19795">
    <property type="entry name" value="DUF6279"/>
    <property type="match status" value="1"/>
</dbReference>
<sequence length="293" mass="33940">MIPSWRVFCKTLPLLLGLGLLLSACSRVELIYRNLDWLLPWRLEHYLDLDRQQRAWLEPRLRAHLDWHCSRELPRNLAWLQRSRELVEQPQVSAAQLVEHLAEVDAALQRIAVQVTPTAIDLLRSLGAEQVAELESVLRADYHDDRRSFLDPPLARQIDERAARLERRLQPWFGRLNAAQRRHLALWSQALGEQNRLWLSNRLRWQSELLAALAARDSAAFPARLTRLLQARESFHDAEYRDAYSRARQAAAELLSQLLGSADVRQRRRLSQRLAQLSRDLAEQLCAASPARA</sequence>
<comment type="caution">
    <text evidence="1">The sequence shown here is derived from an EMBL/GenBank/DDBJ whole genome shotgun (WGS) entry which is preliminary data.</text>
</comment>
<dbReference type="PROSITE" id="PS51257">
    <property type="entry name" value="PROKAR_LIPOPROTEIN"/>
    <property type="match status" value="1"/>
</dbReference>
<evidence type="ECO:0000313" key="1">
    <source>
        <dbReference type="EMBL" id="MBS7661547.1"/>
    </source>
</evidence>
<reference evidence="1 2" key="1">
    <citation type="journal article" date="2021" name="Syst. Appl. Microbiol.">
        <title>Pseudomonas lalucatii sp. nov. isolated from Vallgornera, a karstic cave in Mallorca, Western Mediterranean.</title>
        <authorList>
            <person name="Busquets A."/>
            <person name="Mulet M."/>
            <person name="Gomila M."/>
            <person name="Garcia-Valdes E."/>
        </authorList>
    </citation>
    <scope>NUCLEOTIDE SEQUENCE [LARGE SCALE GENOMIC DNA]</scope>
    <source>
        <strain evidence="1 2">R1b54</strain>
    </source>
</reference>
<organism evidence="1 2">
    <name type="scientific">Pseudomonas lalucatii</name>
    <dbReference type="NCBI Taxonomy" id="1424203"/>
    <lineage>
        <taxon>Bacteria</taxon>
        <taxon>Pseudomonadati</taxon>
        <taxon>Pseudomonadota</taxon>
        <taxon>Gammaproteobacteria</taxon>
        <taxon>Pseudomonadales</taxon>
        <taxon>Pseudomonadaceae</taxon>
        <taxon>Pseudomonas</taxon>
    </lineage>
</organism>
<proteinExistence type="predicted"/>
<evidence type="ECO:0000313" key="2">
    <source>
        <dbReference type="Proteomes" id="UP001196601"/>
    </source>
</evidence>
<dbReference type="PIRSF" id="PIRSF028200">
    <property type="entry name" value="UCP028200"/>
    <property type="match status" value="1"/>
</dbReference>
<accession>A0ABS5PYG2</accession>
<dbReference type="Proteomes" id="UP001196601">
    <property type="component" value="Unassembled WGS sequence"/>
</dbReference>
<dbReference type="EMBL" id="JADPMV010000001">
    <property type="protein sequence ID" value="MBS7661547.1"/>
    <property type="molecule type" value="Genomic_DNA"/>
</dbReference>
<dbReference type="InterPro" id="IPR016875">
    <property type="entry name" value="UCP028200"/>
</dbReference>